<proteinExistence type="predicted"/>
<name>A0A1H3FY48_9EURY</name>
<protein>
    <submittedName>
        <fullName evidence="2">Uncharacterized protein</fullName>
    </submittedName>
</protein>
<dbReference type="NCBIfam" id="NF038353">
    <property type="entry name" value="FxLYD_dom"/>
    <property type="match status" value="2"/>
</dbReference>
<keyword evidence="1" id="KW-0812">Transmembrane</keyword>
<evidence type="ECO:0000313" key="2">
    <source>
        <dbReference type="EMBL" id="SDX95921.1"/>
    </source>
</evidence>
<sequence>MTDYRVVFTVMLIVGVAVYGGLTGAQFALGSGQDGPETTATEPLVRGTTIHLDRSGRPTVVGEVVNGFDTSITNVTVTVTFYRNGTQIGQVTQAALRETLEAGDRAPFDVHMRSSGEADRYEVALSYDRGGEVVPGLTVENASVAREAQSQVDVVGEITNTRGEPLVVDRVVATFYNANGSVIGARTVRPSRTIQPDGSYSVRIEFRTLGDVPSLAQEFARFEISIVAARA</sequence>
<dbReference type="Proteomes" id="UP000199170">
    <property type="component" value="Unassembled WGS sequence"/>
</dbReference>
<evidence type="ECO:0000313" key="3">
    <source>
        <dbReference type="Proteomes" id="UP000199170"/>
    </source>
</evidence>
<keyword evidence="1" id="KW-1133">Transmembrane helix</keyword>
<keyword evidence="3" id="KW-1185">Reference proteome</keyword>
<organism evidence="2 3">
    <name type="scientific">Halobellus clavatus</name>
    <dbReference type="NCBI Taxonomy" id="660517"/>
    <lineage>
        <taxon>Archaea</taxon>
        <taxon>Methanobacteriati</taxon>
        <taxon>Methanobacteriota</taxon>
        <taxon>Stenosarchaea group</taxon>
        <taxon>Halobacteria</taxon>
        <taxon>Halobacteriales</taxon>
        <taxon>Haloferacaceae</taxon>
        <taxon>Halobellus</taxon>
    </lineage>
</organism>
<dbReference type="EMBL" id="FNPB01000004">
    <property type="protein sequence ID" value="SDX95921.1"/>
    <property type="molecule type" value="Genomic_DNA"/>
</dbReference>
<dbReference type="RefSeq" id="WP_089766801.1">
    <property type="nucleotide sequence ID" value="NZ_FNPB01000004.1"/>
</dbReference>
<keyword evidence="1" id="KW-0472">Membrane</keyword>
<evidence type="ECO:0000256" key="1">
    <source>
        <dbReference type="SAM" id="Phobius"/>
    </source>
</evidence>
<feature type="transmembrane region" description="Helical" evidence="1">
    <location>
        <begin position="6"/>
        <end position="29"/>
    </location>
</feature>
<gene>
    <name evidence="2" type="ORF">SAMN04487946_104238</name>
</gene>
<dbReference type="AlphaFoldDB" id="A0A1H3FY48"/>
<reference evidence="3" key="1">
    <citation type="submission" date="2016-10" db="EMBL/GenBank/DDBJ databases">
        <authorList>
            <person name="Varghese N."/>
            <person name="Submissions S."/>
        </authorList>
    </citation>
    <scope>NUCLEOTIDE SEQUENCE [LARGE SCALE GENOMIC DNA]</scope>
    <source>
        <strain evidence="3">CGMCC 1.10118</strain>
    </source>
</reference>
<dbReference type="InterPro" id="IPR047676">
    <property type="entry name" value="FxLYD_dom"/>
</dbReference>
<accession>A0A1H3FY48</accession>
<dbReference type="STRING" id="660517.SAMN04487946_104238"/>
<dbReference type="OrthoDB" id="307407at2157"/>